<dbReference type="InParanoid" id="H2YNR7"/>
<evidence type="ECO:0000256" key="1">
    <source>
        <dbReference type="SAM" id="MobiDB-lite"/>
    </source>
</evidence>
<keyword evidence="3" id="KW-1185">Reference proteome</keyword>
<organism evidence="2 3">
    <name type="scientific">Ciona savignyi</name>
    <name type="common">Pacific transparent sea squirt</name>
    <dbReference type="NCBI Taxonomy" id="51511"/>
    <lineage>
        <taxon>Eukaryota</taxon>
        <taxon>Metazoa</taxon>
        <taxon>Chordata</taxon>
        <taxon>Tunicata</taxon>
        <taxon>Ascidiacea</taxon>
        <taxon>Phlebobranchia</taxon>
        <taxon>Cionidae</taxon>
        <taxon>Ciona</taxon>
    </lineage>
</organism>
<dbReference type="HOGENOM" id="CLU_1135674_0_0_1"/>
<sequence length="245" mass="27279">MFEGVSQNYHPVVGSIMHGTPIKRKTSDEPSVSPRNVITPPQPKPSERKVSQIHRKSETPPHLPTPLKEEMRRPSSVSRATPDRKTYSVSVSPGMASHHRSHSTQSLHLPPKPSFPLVTHPSTEHLQHTVATDPRFMSQYLNFQSQGLPAAKDINTLMQEFSRTNQIPATFGIPALLRSFPPGMPDNLENSRHNLLTQDYHTAQLMQQQLEAARRSPFSVMSVPSNTPLATRPVLVSAPNFNSLV</sequence>
<name>H2YNR7_CIOSA</name>
<dbReference type="Proteomes" id="UP000007875">
    <property type="component" value="Unassembled WGS sequence"/>
</dbReference>
<dbReference type="Ensembl" id="ENSCSAVT00000007064.1">
    <property type="protein sequence ID" value="ENSCSAVP00000006974.1"/>
    <property type="gene ID" value="ENSCSAVG00000004171.1"/>
</dbReference>
<feature type="compositionally biased region" description="Basic and acidic residues" evidence="1">
    <location>
        <begin position="45"/>
        <end position="59"/>
    </location>
</feature>
<accession>H2YNR7</accession>
<feature type="region of interest" description="Disordered" evidence="1">
    <location>
        <begin position="12"/>
        <end position="113"/>
    </location>
</feature>
<evidence type="ECO:0000313" key="2">
    <source>
        <dbReference type="Ensembl" id="ENSCSAVP00000006974.1"/>
    </source>
</evidence>
<reference evidence="3" key="1">
    <citation type="submission" date="2003-08" db="EMBL/GenBank/DDBJ databases">
        <authorList>
            <person name="Birren B."/>
            <person name="Nusbaum C."/>
            <person name="Abebe A."/>
            <person name="Abouelleil A."/>
            <person name="Adekoya E."/>
            <person name="Ait-zahra M."/>
            <person name="Allen N."/>
            <person name="Allen T."/>
            <person name="An P."/>
            <person name="Anderson M."/>
            <person name="Anderson S."/>
            <person name="Arachchi H."/>
            <person name="Armbruster J."/>
            <person name="Bachantsang P."/>
            <person name="Baldwin J."/>
            <person name="Barry A."/>
            <person name="Bayul T."/>
            <person name="Blitshsteyn B."/>
            <person name="Bloom T."/>
            <person name="Blye J."/>
            <person name="Boguslavskiy L."/>
            <person name="Borowsky M."/>
            <person name="Boukhgalter B."/>
            <person name="Brunache A."/>
            <person name="Butler J."/>
            <person name="Calixte N."/>
            <person name="Calvo S."/>
            <person name="Camarata J."/>
            <person name="Campo K."/>
            <person name="Chang J."/>
            <person name="Cheshatsang Y."/>
            <person name="Citroen M."/>
            <person name="Collymore A."/>
            <person name="Considine T."/>
            <person name="Cook A."/>
            <person name="Cooke P."/>
            <person name="Corum B."/>
            <person name="Cuomo C."/>
            <person name="David R."/>
            <person name="Dawoe T."/>
            <person name="Degray S."/>
            <person name="Dodge S."/>
            <person name="Dooley K."/>
            <person name="Dorje P."/>
            <person name="Dorjee K."/>
            <person name="Dorris L."/>
            <person name="Duffey N."/>
            <person name="Dupes A."/>
            <person name="Elkins T."/>
            <person name="Engels R."/>
            <person name="Erickson J."/>
            <person name="Farina A."/>
            <person name="Faro S."/>
            <person name="Ferreira P."/>
            <person name="Fischer H."/>
            <person name="Fitzgerald M."/>
            <person name="Foley K."/>
            <person name="Gage D."/>
            <person name="Galagan J."/>
            <person name="Gearin G."/>
            <person name="Gnerre S."/>
            <person name="Gnirke A."/>
            <person name="Goyette A."/>
            <person name="Graham J."/>
            <person name="Grandbois E."/>
            <person name="Gyaltsen K."/>
            <person name="Hafez N."/>
            <person name="Hagopian D."/>
            <person name="Hagos B."/>
            <person name="Hall J."/>
            <person name="Hatcher B."/>
            <person name="Heller A."/>
            <person name="Higgins H."/>
            <person name="Honan T."/>
            <person name="Horn A."/>
            <person name="Houde N."/>
            <person name="Hughes L."/>
            <person name="Hulme W."/>
            <person name="Husby E."/>
            <person name="Iliev I."/>
            <person name="Jaffe D."/>
            <person name="Jones C."/>
            <person name="Kamal M."/>
            <person name="Kamat A."/>
            <person name="Kamvysselis M."/>
            <person name="Karlsson E."/>
            <person name="Kells C."/>
            <person name="Kieu A."/>
            <person name="Kisner P."/>
            <person name="Kodira C."/>
            <person name="Kulbokas E."/>
            <person name="Labutti K."/>
            <person name="Lama D."/>
            <person name="Landers T."/>
            <person name="Leger J."/>
            <person name="Levine S."/>
            <person name="Lewis D."/>
            <person name="Lewis T."/>
            <person name="Lindblad-toh K."/>
            <person name="Liu X."/>
            <person name="Lokyitsang T."/>
            <person name="Lokyitsang Y."/>
            <person name="Lucien O."/>
            <person name="Lui A."/>
            <person name="Ma L.J."/>
            <person name="Mabbitt R."/>
            <person name="Macdonald J."/>
            <person name="Maclean C."/>
            <person name="Major J."/>
            <person name="Manning J."/>
            <person name="Marabella R."/>
            <person name="Maru K."/>
            <person name="Matthews C."/>
            <person name="Mauceli E."/>
            <person name="Mccarthy M."/>
            <person name="Mcdonough S."/>
            <person name="Mcghee T."/>
            <person name="Meldrim J."/>
            <person name="Meneus L."/>
            <person name="Mesirov J."/>
            <person name="Mihalev A."/>
            <person name="Mihova T."/>
            <person name="Mikkelsen T."/>
            <person name="Mlenga V."/>
            <person name="Moru K."/>
            <person name="Mozes J."/>
            <person name="Mulrain L."/>
            <person name="Munson G."/>
            <person name="Naylor J."/>
            <person name="Newes C."/>
            <person name="Nguyen C."/>
            <person name="Nguyen N."/>
            <person name="Nguyen T."/>
            <person name="Nicol R."/>
            <person name="Nielsen C."/>
            <person name="Nizzari M."/>
            <person name="Norbu C."/>
            <person name="Norbu N."/>
            <person name="O'donnell P."/>
            <person name="Okoawo O."/>
            <person name="O'leary S."/>
            <person name="Omotosho B."/>
            <person name="O'neill K."/>
            <person name="Osman S."/>
            <person name="Parker S."/>
            <person name="Perrin D."/>
            <person name="Phunkhang P."/>
            <person name="Piqani B."/>
            <person name="Purcell S."/>
            <person name="Rachupka T."/>
            <person name="Ramasamy U."/>
            <person name="Rameau R."/>
            <person name="Ray V."/>
            <person name="Raymond C."/>
            <person name="Retta R."/>
            <person name="Richardson S."/>
            <person name="Rise C."/>
            <person name="Rodriguez J."/>
            <person name="Rogers J."/>
            <person name="Rogov P."/>
            <person name="Rutman M."/>
            <person name="Schupbach R."/>
            <person name="Seaman C."/>
            <person name="Settipalli S."/>
            <person name="Sharpe T."/>
            <person name="Sheridan J."/>
            <person name="Sherpa N."/>
            <person name="Shi J."/>
            <person name="Smirnov S."/>
            <person name="Smith C."/>
            <person name="Sougnez C."/>
            <person name="Spencer B."/>
            <person name="Stalker J."/>
            <person name="Stange-thomann N."/>
            <person name="Stavropoulos S."/>
            <person name="Stetson K."/>
            <person name="Stone C."/>
            <person name="Stone S."/>
            <person name="Stubbs M."/>
            <person name="Talamas J."/>
            <person name="Tchuinga P."/>
            <person name="Tenzing P."/>
            <person name="Tesfaye S."/>
            <person name="Theodore J."/>
            <person name="Thoulutsang Y."/>
            <person name="Topham K."/>
            <person name="Towey S."/>
            <person name="Tsamla T."/>
            <person name="Tsomo N."/>
            <person name="Vallee D."/>
            <person name="Vassiliev H."/>
            <person name="Venkataraman V."/>
            <person name="Vinson J."/>
            <person name="Vo A."/>
            <person name="Wade C."/>
            <person name="Wang S."/>
            <person name="Wangchuk T."/>
            <person name="Wangdi T."/>
            <person name="Whittaker C."/>
            <person name="Wilkinson J."/>
            <person name="Wu Y."/>
            <person name="Wyman D."/>
            <person name="Yadav S."/>
            <person name="Yang S."/>
            <person name="Yang X."/>
            <person name="Yeager S."/>
            <person name="Yee E."/>
            <person name="Young G."/>
            <person name="Zainoun J."/>
            <person name="Zembeck L."/>
            <person name="Zimmer A."/>
            <person name="Zody M."/>
            <person name="Lander E."/>
        </authorList>
    </citation>
    <scope>NUCLEOTIDE SEQUENCE [LARGE SCALE GENOMIC DNA]</scope>
</reference>
<protein>
    <submittedName>
        <fullName evidence="2">Uncharacterized protein</fullName>
    </submittedName>
</protein>
<proteinExistence type="predicted"/>
<reference evidence="2" key="2">
    <citation type="submission" date="2025-08" db="UniProtKB">
        <authorList>
            <consortium name="Ensembl"/>
        </authorList>
    </citation>
    <scope>IDENTIFICATION</scope>
</reference>
<reference evidence="2" key="3">
    <citation type="submission" date="2025-09" db="UniProtKB">
        <authorList>
            <consortium name="Ensembl"/>
        </authorList>
    </citation>
    <scope>IDENTIFICATION</scope>
</reference>
<dbReference type="AlphaFoldDB" id="H2YNR7"/>
<evidence type="ECO:0000313" key="3">
    <source>
        <dbReference type="Proteomes" id="UP000007875"/>
    </source>
</evidence>
<dbReference type="GeneTree" id="ENSGT00660000097273"/>